<proteinExistence type="predicted"/>
<reference evidence="1 2" key="1">
    <citation type="submission" date="2014-02" db="EMBL/GenBank/DDBJ databases">
        <title>The genome sequence of Colletotrichum simmondsii CBS122122.</title>
        <authorList>
            <person name="Baroncelli R."/>
            <person name="Thon M.R."/>
        </authorList>
    </citation>
    <scope>NUCLEOTIDE SEQUENCE [LARGE SCALE GENOMIC DNA]</scope>
    <source>
        <strain evidence="1 2">CBS122122</strain>
    </source>
</reference>
<comment type="caution">
    <text evidence="1">The sequence shown here is derived from an EMBL/GenBank/DDBJ whole genome shotgun (WGS) entry which is preliminary data.</text>
</comment>
<dbReference type="EMBL" id="JFBX01000828">
    <property type="protein sequence ID" value="KXH27340.1"/>
    <property type="molecule type" value="Genomic_DNA"/>
</dbReference>
<accession>A0A135RUI2</accession>
<dbReference type="AlphaFoldDB" id="A0A135RUI2"/>
<dbReference type="Proteomes" id="UP000070328">
    <property type="component" value="Unassembled WGS sequence"/>
</dbReference>
<organism evidence="1 2">
    <name type="scientific">Colletotrichum simmondsii</name>
    <dbReference type="NCBI Taxonomy" id="703756"/>
    <lineage>
        <taxon>Eukaryota</taxon>
        <taxon>Fungi</taxon>
        <taxon>Dikarya</taxon>
        <taxon>Ascomycota</taxon>
        <taxon>Pezizomycotina</taxon>
        <taxon>Sordariomycetes</taxon>
        <taxon>Hypocreomycetidae</taxon>
        <taxon>Glomerellales</taxon>
        <taxon>Glomerellaceae</taxon>
        <taxon>Colletotrichum</taxon>
        <taxon>Colletotrichum acutatum species complex</taxon>
    </lineage>
</organism>
<gene>
    <name evidence="1" type="ORF">CSIM01_02624</name>
</gene>
<dbReference type="OrthoDB" id="10658427at2759"/>
<keyword evidence="2" id="KW-1185">Reference proteome</keyword>
<evidence type="ECO:0000313" key="1">
    <source>
        <dbReference type="EMBL" id="KXH27340.1"/>
    </source>
</evidence>
<name>A0A135RUI2_9PEZI</name>
<evidence type="ECO:0000313" key="2">
    <source>
        <dbReference type="Proteomes" id="UP000070328"/>
    </source>
</evidence>
<protein>
    <submittedName>
        <fullName evidence="1">Uncharacterized protein</fullName>
    </submittedName>
</protein>
<sequence length="167" mass="18471">MDLTVFERTSFDVLAFAGTSRVLNNLSTYITTTFSSHHHPLANDLTHSTARRNVRMPLGNENGLRLGPETPRLRALAQFSLANIPVVPPKARYLQKRGVLSLRQRAFAGESSRIELSMAIPSSPAVERRRLLGLTGLVRSKQQTKFEIAPTSAGKCGNRKESNFQPS</sequence>